<accession>A0A6B9G933</accession>
<dbReference type="InterPro" id="IPR006035">
    <property type="entry name" value="Ureohydrolase"/>
</dbReference>
<evidence type="ECO:0000256" key="3">
    <source>
        <dbReference type="PIRSR" id="PIRSR036979-1"/>
    </source>
</evidence>
<feature type="binding site" evidence="3">
    <location>
        <position position="133"/>
    </location>
    <ligand>
        <name>Mn(2+)</name>
        <dbReference type="ChEBI" id="CHEBI:29035"/>
        <label>1</label>
    </ligand>
</feature>
<feature type="binding site" evidence="3">
    <location>
        <position position="155"/>
    </location>
    <ligand>
        <name>Mn(2+)</name>
        <dbReference type="ChEBI" id="CHEBI:29035"/>
        <label>1</label>
    </ligand>
</feature>
<keyword evidence="3" id="KW-0464">Manganese</keyword>
<dbReference type="RefSeq" id="WP_208718256.1">
    <property type="nucleotide sequence ID" value="NZ_CP024770.1"/>
</dbReference>
<dbReference type="SUPFAM" id="SSF52768">
    <property type="entry name" value="Arginase/deacetylase"/>
    <property type="match status" value="1"/>
</dbReference>
<dbReference type="GO" id="GO:0008783">
    <property type="term" value="F:agmatinase activity"/>
    <property type="evidence" value="ECO:0007669"/>
    <property type="project" value="TreeGrafter"/>
</dbReference>
<feature type="binding site" evidence="3">
    <location>
        <position position="157"/>
    </location>
    <ligand>
        <name>Mn(2+)</name>
        <dbReference type="ChEBI" id="CHEBI:29035"/>
        <label>1</label>
    </ligand>
</feature>
<keyword evidence="5" id="KW-0614">Plasmid</keyword>
<dbReference type="PIRSF" id="PIRSF036979">
    <property type="entry name" value="Arginase"/>
    <property type="match status" value="1"/>
</dbReference>
<dbReference type="CDD" id="cd11589">
    <property type="entry name" value="Agmatinase_like_1"/>
    <property type="match status" value="1"/>
</dbReference>
<evidence type="ECO:0000313" key="6">
    <source>
        <dbReference type="Proteomes" id="UP000502005"/>
    </source>
</evidence>
<dbReference type="Proteomes" id="UP000502005">
    <property type="component" value="Plasmid pNE1B"/>
</dbReference>
<comment type="cofactor">
    <cofactor evidence="3">
        <name>Mn(2+)</name>
        <dbReference type="ChEBI" id="CHEBI:29035"/>
    </cofactor>
    <text evidence="3">Binds 2 manganese ions per subunit.</text>
</comment>
<feature type="binding site" evidence="3">
    <location>
        <position position="241"/>
    </location>
    <ligand>
        <name>Mn(2+)</name>
        <dbReference type="ChEBI" id="CHEBI:29035"/>
        <label>1</label>
    </ligand>
</feature>
<dbReference type="Gene3D" id="3.40.800.10">
    <property type="entry name" value="Ureohydrolase domain"/>
    <property type="match status" value="1"/>
</dbReference>
<dbReference type="EMBL" id="CP024770">
    <property type="protein sequence ID" value="QGY32363.1"/>
    <property type="molecule type" value="Genomic_DNA"/>
</dbReference>
<feature type="binding site" evidence="3">
    <location>
        <position position="153"/>
    </location>
    <ligand>
        <name>Mn(2+)</name>
        <dbReference type="ChEBI" id="CHEBI:29035"/>
        <label>1</label>
    </ligand>
</feature>
<dbReference type="PROSITE" id="PS51409">
    <property type="entry name" value="ARGINASE_2"/>
    <property type="match status" value="1"/>
</dbReference>
<dbReference type="PANTHER" id="PTHR11358:SF26">
    <property type="entry name" value="GUANIDINO ACID HYDROLASE, MITOCHONDRIAL"/>
    <property type="match status" value="1"/>
</dbReference>
<keyword evidence="2" id="KW-0378">Hydrolase</keyword>
<dbReference type="GO" id="GO:0046872">
    <property type="term" value="F:metal ion binding"/>
    <property type="evidence" value="ECO:0007669"/>
    <property type="project" value="UniProtKB-KW"/>
</dbReference>
<gene>
    <name evidence="5" type="ORF">CUN67_25610</name>
</gene>
<feature type="binding site" evidence="3">
    <location>
        <position position="239"/>
    </location>
    <ligand>
        <name>Mn(2+)</name>
        <dbReference type="ChEBI" id="CHEBI:29035"/>
        <label>1</label>
    </ligand>
</feature>
<evidence type="ECO:0000256" key="1">
    <source>
        <dbReference type="ARBA" id="ARBA00022723"/>
    </source>
</evidence>
<name>A0A6B9G933_PANCY</name>
<dbReference type="Pfam" id="PF00491">
    <property type="entry name" value="Arginase"/>
    <property type="match status" value="1"/>
</dbReference>
<keyword evidence="1 3" id="KW-0479">Metal-binding</keyword>
<geneLocation type="plasmid" evidence="6">
    <name>pne1b</name>
</geneLocation>
<proteinExistence type="inferred from homology"/>
<evidence type="ECO:0000256" key="4">
    <source>
        <dbReference type="PROSITE-ProRule" id="PRU00742"/>
    </source>
</evidence>
<organism evidence="5 6">
    <name type="scientific">Pantoea cypripedii</name>
    <name type="common">Pectobacterium cypripedii</name>
    <name type="synonym">Erwinia cypripedii</name>
    <dbReference type="NCBI Taxonomy" id="55209"/>
    <lineage>
        <taxon>Bacteria</taxon>
        <taxon>Pseudomonadati</taxon>
        <taxon>Pseudomonadota</taxon>
        <taxon>Gammaproteobacteria</taxon>
        <taxon>Enterobacterales</taxon>
        <taxon>Erwiniaceae</taxon>
        <taxon>Pantoea</taxon>
    </lineage>
</organism>
<dbReference type="GO" id="GO:0033389">
    <property type="term" value="P:putrescine biosynthetic process from arginine, via agmatine"/>
    <property type="evidence" value="ECO:0007669"/>
    <property type="project" value="TreeGrafter"/>
</dbReference>
<evidence type="ECO:0000256" key="2">
    <source>
        <dbReference type="ARBA" id="ARBA00022801"/>
    </source>
</evidence>
<reference evidence="5 6" key="1">
    <citation type="submission" date="2017-11" db="EMBL/GenBank/DDBJ databases">
        <title>Genome sequence of Pantoea cypripedii NE1.</title>
        <authorList>
            <person name="Nascimento F.X."/>
        </authorList>
    </citation>
    <scope>NUCLEOTIDE SEQUENCE [LARGE SCALE GENOMIC DNA]</scope>
    <source>
        <strain evidence="5 6">NE1</strain>
        <plasmid evidence="6">pne1b</plasmid>
    </source>
</reference>
<dbReference type="InterPro" id="IPR023696">
    <property type="entry name" value="Ureohydrolase_dom_sf"/>
</dbReference>
<comment type="similarity">
    <text evidence="4">Belongs to the arginase family.</text>
</comment>
<dbReference type="AlphaFoldDB" id="A0A6B9G933"/>
<dbReference type="PANTHER" id="PTHR11358">
    <property type="entry name" value="ARGINASE/AGMATINASE"/>
    <property type="match status" value="1"/>
</dbReference>
<evidence type="ECO:0000313" key="5">
    <source>
        <dbReference type="EMBL" id="QGY32363.1"/>
    </source>
</evidence>
<sequence length="322" mass="35306">MSINLRGSERLNRAFTGIPTFLRANYCPSLSELDAYVAVFGVPFDEGSPWQPGSRFAPRSIREHSMRFAPTGFFDISRQQHFLTDVITQGRLVDAGDVDVLPTNVIGTHDNISAMTQLIRQRQAIPLAIGGDHSVSWPLIRGIQEPLHVVQFDAHLDFAPVTNGVHYSNGQPFRHIMALSQVQSLTQVGIRSLRVRPSEFSDATAQGSTIISQQQFRQRSPLALFEHLPAGEKCYISIDIDVLDMALVPGCASAEPNGMRYDELMAALLALIGRMEVVGIDLVEVNPQLDVATGVTSYLAAHVLVELLGHLLLTSSTRLAGR</sequence>
<protein>
    <submittedName>
        <fullName evidence="5">Arginase</fullName>
    </submittedName>
</protein>